<dbReference type="InterPro" id="IPR001895">
    <property type="entry name" value="RASGEF_cat_dom"/>
</dbReference>
<keyword evidence="11" id="KW-1185">Reference proteome</keyword>
<organism evidence="10 11">
    <name type="scientific">Sistotremastrum suecicum HHB10207 ss-3</name>
    <dbReference type="NCBI Taxonomy" id="1314776"/>
    <lineage>
        <taxon>Eukaryota</taxon>
        <taxon>Fungi</taxon>
        <taxon>Dikarya</taxon>
        <taxon>Basidiomycota</taxon>
        <taxon>Agaricomycotina</taxon>
        <taxon>Agaricomycetes</taxon>
        <taxon>Sistotremastrales</taxon>
        <taxon>Sistotremastraceae</taxon>
        <taxon>Sistotremastrum</taxon>
    </lineage>
</organism>
<dbReference type="Pfam" id="PF25006">
    <property type="entry name" value="DUF7783"/>
    <property type="match status" value="1"/>
</dbReference>
<dbReference type="Gene3D" id="1.10.840.10">
    <property type="entry name" value="Ras guanine-nucleotide exchange factors catalytic domain"/>
    <property type="match status" value="1"/>
</dbReference>
<protein>
    <submittedName>
        <fullName evidence="10">Ras GEF</fullName>
    </submittedName>
</protein>
<dbReference type="InterPro" id="IPR056685">
    <property type="entry name" value="DUF7783"/>
</dbReference>
<dbReference type="SMART" id="SM00229">
    <property type="entry name" value="RasGEFN"/>
    <property type="match status" value="1"/>
</dbReference>
<evidence type="ECO:0000256" key="1">
    <source>
        <dbReference type="ARBA" id="ARBA00022443"/>
    </source>
</evidence>
<evidence type="ECO:0000256" key="4">
    <source>
        <dbReference type="PROSITE-ProRule" id="PRU00192"/>
    </source>
</evidence>
<feature type="domain" description="WW" evidence="8">
    <location>
        <begin position="215"/>
        <end position="249"/>
    </location>
</feature>
<dbReference type="PANTHER" id="PTHR23113">
    <property type="entry name" value="GUANINE NUCLEOTIDE EXCHANGE FACTOR"/>
    <property type="match status" value="1"/>
</dbReference>
<dbReference type="InterPro" id="IPR000651">
    <property type="entry name" value="Ras-like_Gua-exchang_fac_N"/>
</dbReference>
<dbReference type="Gene3D" id="2.20.70.10">
    <property type="match status" value="1"/>
</dbReference>
<gene>
    <name evidence="10" type="ORF">SISSUDRAFT_1044006</name>
</gene>
<feature type="domain" description="Ras-GEF" evidence="7">
    <location>
        <begin position="1013"/>
        <end position="1259"/>
    </location>
</feature>
<dbReference type="Pfam" id="PF00018">
    <property type="entry name" value="SH3_1"/>
    <property type="match status" value="1"/>
</dbReference>
<keyword evidence="1 4" id="KW-0728">SH3 domain</keyword>
<dbReference type="PRINTS" id="PR00452">
    <property type="entry name" value="SH3DOMAIN"/>
</dbReference>
<evidence type="ECO:0000256" key="2">
    <source>
        <dbReference type="ARBA" id="ARBA00022658"/>
    </source>
</evidence>
<dbReference type="Proteomes" id="UP000076798">
    <property type="component" value="Unassembled WGS sequence"/>
</dbReference>
<dbReference type="Gene3D" id="1.20.870.10">
    <property type="entry name" value="Son of sevenless (SoS) protein Chain: S domain 1"/>
    <property type="match status" value="1"/>
</dbReference>
<dbReference type="CDD" id="cd11883">
    <property type="entry name" value="SH3_Sdc25"/>
    <property type="match status" value="1"/>
</dbReference>
<dbReference type="GO" id="GO:0005085">
    <property type="term" value="F:guanyl-nucleotide exchange factor activity"/>
    <property type="evidence" value="ECO:0007669"/>
    <property type="project" value="UniProtKB-KW"/>
</dbReference>
<dbReference type="PROSITE" id="PS50009">
    <property type="entry name" value="RASGEF_CAT"/>
    <property type="match status" value="1"/>
</dbReference>
<dbReference type="PANTHER" id="PTHR23113:SF368">
    <property type="entry name" value="CELL DIVISION CONTROL PROTEIN 25"/>
    <property type="match status" value="1"/>
</dbReference>
<dbReference type="SUPFAM" id="SSF50044">
    <property type="entry name" value="SH3-domain"/>
    <property type="match status" value="1"/>
</dbReference>
<dbReference type="GO" id="GO:0007265">
    <property type="term" value="P:Ras protein signal transduction"/>
    <property type="evidence" value="ECO:0007669"/>
    <property type="project" value="TreeGrafter"/>
</dbReference>
<dbReference type="FunFam" id="2.30.30.40:FF:000072">
    <property type="entry name" value="Unconventional Myosin IB"/>
    <property type="match status" value="1"/>
</dbReference>
<dbReference type="InterPro" id="IPR036028">
    <property type="entry name" value="SH3-like_dom_sf"/>
</dbReference>
<dbReference type="Gene3D" id="2.30.30.40">
    <property type="entry name" value="SH3 Domains"/>
    <property type="match status" value="1"/>
</dbReference>
<evidence type="ECO:0000313" key="11">
    <source>
        <dbReference type="Proteomes" id="UP000076798"/>
    </source>
</evidence>
<dbReference type="STRING" id="1314776.A0A166FI94"/>
<dbReference type="InterPro" id="IPR001452">
    <property type="entry name" value="SH3_domain"/>
</dbReference>
<accession>A0A166FI94</accession>
<evidence type="ECO:0000259" key="6">
    <source>
        <dbReference type="PROSITE" id="PS50002"/>
    </source>
</evidence>
<evidence type="ECO:0000259" key="7">
    <source>
        <dbReference type="PROSITE" id="PS50009"/>
    </source>
</evidence>
<proteinExistence type="predicted"/>
<evidence type="ECO:0000313" key="10">
    <source>
        <dbReference type="EMBL" id="KZT40671.1"/>
    </source>
</evidence>
<keyword evidence="2 3" id="KW-0344">Guanine-nucleotide releasing factor</keyword>
<dbReference type="SMART" id="SM00326">
    <property type="entry name" value="SH3"/>
    <property type="match status" value="1"/>
</dbReference>
<sequence length="1276" mass="142330">MAALYNHIPTGPVDSFDDSQYQTFFCRALYDYQSTDASSLSFRRGDIIEVLTQLESGWWDGLLNDERGWFPSNYVIQVSDDEVEEQMNRLETPSSSSLERPVETDAGWLTDDTDFRQSNLADGIHQRPNATIHTSSSRSAEFWEPEVTSDGQIYYVNSITGQVSRDLPSDGDFEAHDPMLAASGLQKHSNVLHDSTPLSQWSNHPIANMGQQRRSTTPEPWIKRLADDGMSHYYENTETGQVRWDVPSESHPPSPRAHVDSVVDNEPRPLSVYSDDSEVNPLLPGDHPSVRKRSPDMITSDEDPNAPELIARRLQKALLPVQTGDFSDLADASHDAISRVCSASSDVELLHSRVDDVVHTIRRLLFRSGTLLSSSSVKMPHSKDDDTTYAHLKPFQRKVTATLSKLVLSARATRFNPSFLTSSALTRVEQDAIDLERAVSNFVYEVQRSQTIHSEKRRSIGALMSEEGAAGVGIGLVGGGSGGNWKGFGYLPIEEGPEAQLTSDLIDALQSQLSHLNQAIERITSAIRGSITQGPAVWQEVIFTVYDFTLRIADINVARHVDVDGLRQHHSASPSRTTDAKYMNTVKQARVLMRGLEYSAQCISDESAFLLMSSQMYASEAYTRVLACLAAIRHNAAAVVERLEHLYSIGHEQAELSSQSQGEYDYEGSINWRMSRMSIVDPFSTYSPADMARESLDLATESSTMIGTGDGRNGHEEDEDLVDLAHAISSSDRLAETRVRRVSPFDASEISYTEASSSTLNVPAFPSEQVYDAGNTIDQQVLHGNGDGDDLSMEEAVIPTTPPRRTNASKVQKFFGDEPPISWKAATETKPWYMKADYPPQDIILNPDGGVRAGTLSALIERLTDHEYRDASYIRTFLLTFKSFTTPDTVIDHIIARFNTPQPEGLTEEQHNQWKSQKQDIFRIRVFNVFKSIILDEELLEREELHIIERIRDFAQGIGDQVPGGAEPLVRLANRALTEGNVVLKMTATAGSNISPPVSILPKSKKPKLLDIDPLELARQLTLMESKLYNRIRVAECLRRAKDQKASEGTDNISAIIMTSNKVAGWINEQILIHDDARKRAAVIKHFISVADRCRALHNFSTMAAIVSGLNTPPISRLKRTWELVNARMTIQLQACEATLDSTKNFTNYRNTLAHTEPPCVPFLGVYLTMLVFINDGSKDILPPPAPPAPQPTGPLINFGKRQKAAEVIREIKQWQTKPYNLTQIGLIQNFIETSLNNLGSSTDLGEYFWNLSLEREPREREDEKMARLLQESGFL</sequence>
<feature type="region of interest" description="Disordered" evidence="5">
    <location>
        <begin position="243"/>
        <end position="262"/>
    </location>
</feature>
<feature type="region of interest" description="Disordered" evidence="5">
    <location>
        <begin position="271"/>
        <end position="304"/>
    </location>
</feature>
<dbReference type="OrthoDB" id="546434at2759"/>
<dbReference type="Pfam" id="PF00617">
    <property type="entry name" value="RasGEF"/>
    <property type="match status" value="1"/>
</dbReference>
<dbReference type="Pfam" id="PF00618">
    <property type="entry name" value="RasGEF_N"/>
    <property type="match status" value="1"/>
</dbReference>
<dbReference type="SUPFAM" id="SSF48366">
    <property type="entry name" value="Ras GEF"/>
    <property type="match status" value="1"/>
</dbReference>
<dbReference type="InterPro" id="IPR023578">
    <property type="entry name" value="Ras_GEF_dom_sf"/>
</dbReference>
<evidence type="ECO:0000256" key="3">
    <source>
        <dbReference type="PROSITE-ProRule" id="PRU00168"/>
    </source>
</evidence>
<dbReference type="PROSITE" id="PS50020">
    <property type="entry name" value="WW_DOMAIN_2"/>
    <property type="match status" value="1"/>
</dbReference>
<dbReference type="CDD" id="cd00155">
    <property type="entry name" value="RasGEF"/>
    <property type="match status" value="1"/>
</dbReference>
<dbReference type="SMART" id="SM00147">
    <property type="entry name" value="RasGEF"/>
    <property type="match status" value="1"/>
</dbReference>
<dbReference type="EMBL" id="KV428030">
    <property type="protein sequence ID" value="KZT40671.1"/>
    <property type="molecule type" value="Genomic_DNA"/>
</dbReference>
<dbReference type="PROSITE" id="PS50002">
    <property type="entry name" value="SH3"/>
    <property type="match status" value="1"/>
</dbReference>
<dbReference type="InterPro" id="IPR001202">
    <property type="entry name" value="WW_dom"/>
</dbReference>
<evidence type="ECO:0000259" key="8">
    <source>
        <dbReference type="PROSITE" id="PS50020"/>
    </source>
</evidence>
<dbReference type="SMART" id="SM00456">
    <property type="entry name" value="WW"/>
    <property type="match status" value="2"/>
</dbReference>
<evidence type="ECO:0000259" key="9">
    <source>
        <dbReference type="PROSITE" id="PS50212"/>
    </source>
</evidence>
<dbReference type="PROSITE" id="PS50212">
    <property type="entry name" value="RASGEF_NTER"/>
    <property type="match status" value="1"/>
</dbReference>
<dbReference type="AlphaFoldDB" id="A0A166FI94"/>
<dbReference type="InterPro" id="IPR036964">
    <property type="entry name" value="RASGEF_cat_dom_sf"/>
</dbReference>
<dbReference type="CDD" id="cd06224">
    <property type="entry name" value="REM"/>
    <property type="match status" value="1"/>
</dbReference>
<dbReference type="InterPro" id="IPR008937">
    <property type="entry name" value="Ras-like_GEF"/>
</dbReference>
<name>A0A166FI94_9AGAM</name>
<dbReference type="GO" id="GO:0005886">
    <property type="term" value="C:plasma membrane"/>
    <property type="evidence" value="ECO:0007669"/>
    <property type="project" value="TreeGrafter"/>
</dbReference>
<feature type="domain" description="SH3" evidence="6">
    <location>
        <begin position="21"/>
        <end position="80"/>
    </location>
</feature>
<evidence type="ECO:0000256" key="5">
    <source>
        <dbReference type="SAM" id="MobiDB-lite"/>
    </source>
</evidence>
<reference evidence="10 11" key="1">
    <citation type="journal article" date="2016" name="Mol. Biol. Evol.">
        <title>Comparative Genomics of Early-Diverging Mushroom-Forming Fungi Provides Insights into the Origins of Lignocellulose Decay Capabilities.</title>
        <authorList>
            <person name="Nagy L.G."/>
            <person name="Riley R."/>
            <person name="Tritt A."/>
            <person name="Adam C."/>
            <person name="Daum C."/>
            <person name="Floudas D."/>
            <person name="Sun H."/>
            <person name="Yadav J.S."/>
            <person name="Pangilinan J."/>
            <person name="Larsson K.H."/>
            <person name="Matsuura K."/>
            <person name="Barry K."/>
            <person name="Labutti K."/>
            <person name="Kuo R."/>
            <person name="Ohm R.A."/>
            <person name="Bhattacharya S.S."/>
            <person name="Shirouzu T."/>
            <person name="Yoshinaga Y."/>
            <person name="Martin F.M."/>
            <person name="Grigoriev I.V."/>
            <person name="Hibbett D.S."/>
        </authorList>
    </citation>
    <scope>NUCLEOTIDE SEQUENCE [LARGE SCALE GENOMIC DNA]</scope>
    <source>
        <strain evidence="10 11">HHB10207 ss-3</strain>
    </source>
</reference>
<feature type="domain" description="N-terminal Ras-GEF" evidence="9">
    <location>
        <begin position="847"/>
        <end position="977"/>
    </location>
</feature>